<sequence>MLISSVWLLFICFVTAVSAAPPHQLTFASDDGAPHPTLERGVGHFSEWSACVKEWFLSDVKAGRASNWTIVLGNEAGDLDSLAAAFSYAYHVGHVNPSRPTIGLLQTPFDALDLRPENQLTLNNIKMTTGHQDLLTIDELPIPAEELASQVRGIVLVDHPLPLPAWEGATVLSLFDHHADRGSSPDAHPRVFERVASCSTLVGRQMLDELEALPAGEYHVPHELLELLLSAIAIDSGGLQSRITTPTDHFVASRLYKRSNWSNESFYDKMLEVAKTLKAAKKDLDHLSVRDLLRRDWKGGIVQTRKGLPDVHLGFASIPYSLSRLIQITPEQSVSDFFAIERNWTSEIEADITLALLGYKVKVEGEPPTLNDSETRKSADQNYLEENELMMYEQESGEQSRVVGDHDMEASEEMRRKVKERQIVLVVRADHRISEAEADSLFKHVSRALDESEILLAKRWEHSKQLGHRQMVWTHRVATGGRKLVRPIVESALTTWQLEKDMPSQRQGHQSHMP</sequence>
<proteinExistence type="predicted"/>
<keyword evidence="3" id="KW-1185">Reference proteome</keyword>
<dbReference type="InterPro" id="IPR038222">
    <property type="entry name" value="DHHA2_dom_sf"/>
</dbReference>
<dbReference type="GeneID" id="37015933"/>
<dbReference type="SUPFAM" id="SSF64182">
    <property type="entry name" value="DHH phosphoesterases"/>
    <property type="match status" value="1"/>
</dbReference>
<dbReference type="OrthoDB" id="374045at2759"/>
<dbReference type="AlphaFoldDB" id="A0A316UA13"/>
<evidence type="ECO:0000256" key="1">
    <source>
        <dbReference type="SAM" id="SignalP"/>
    </source>
</evidence>
<evidence type="ECO:0000313" key="3">
    <source>
        <dbReference type="Proteomes" id="UP000245942"/>
    </source>
</evidence>
<dbReference type="PANTHER" id="PTHR12112">
    <property type="entry name" value="BNIP - RELATED"/>
    <property type="match status" value="1"/>
</dbReference>
<name>A0A316UA13_9BASI</name>
<dbReference type="Gene3D" id="3.10.310.20">
    <property type="entry name" value="DHHA2 domain"/>
    <property type="match status" value="1"/>
</dbReference>
<evidence type="ECO:0000313" key="2">
    <source>
        <dbReference type="EMBL" id="PWN22070.1"/>
    </source>
</evidence>
<feature type="chain" id="PRO_5016255212" evidence="1">
    <location>
        <begin position="20"/>
        <end position="514"/>
    </location>
</feature>
<reference evidence="2 3" key="1">
    <citation type="journal article" date="2018" name="Mol. Biol. Evol.">
        <title>Broad Genomic Sampling Reveals a Smut Pathogenic Ancestry of the Fungal Clade Ustilaginomycotina.</title>
        <authorList>
            <person name="Kijpornyongpan T."/>
            <person name="Mondo S.J."/>
            <person name="Barry K."/>
            <person name="Sandor L."/>
            <person name="Lee J."/>
            <person name="Lipzen A."/>
            <person name="Pangilinan J."/>
            <person name="LaButti K."/>
            <person name="Hainaut M."/>
            <person name="Henrissat B."/>
            <person name="Grigoriev I.V."/>
            <person name="Spatafora J.W."/>
            <person name="Aime M.C."/>
        </authorList>
    </citation>
    <scope>NUCLEOTIDE SEQUENCE [LARGE SCALE GENOMIC DNA]</scope>
    <source>
        <strain evidence="2 3">MCA 4718</strain>
    </source>
</reference>
<feature type="signal peptide" evidence="1">
    <location>
        <begin position="1"/>
        <end position="19"/>
    </location>
</feature>
<protein>
    <submittedName>
        <fullName evidence="2">DHH phosphoesterase</fullName>
    </submittedName>
</protein>
<dbReference type="GO" id="GO:0005737">
    <property type="term" value="C:cytoplasm"/>
    <property type="evidence" value="ECO:0007669"/>
    <property type="project" value="TreeGrafter"/>
</dbReference>
<accession>A0A316UA13</accession>
<organism evidence="2 3">
    <name type="scientific">Pseudomicrostroma glucosiphilum</name>
    <dbReference type="NCBI Taxonomy" id="1684307"/>
    <lineage>
        <taxon>Eukaryota</taxon>
        <taxon>Fungi</taxon>
        <taxon>Dikarya</taxon>
        <taxon>Basidiomycota</taxon>
        <taxon>Ustilaginomycotina</taxon>
        <taxon>Exobasidiomycetes</taxon>
        <taxon>Microstromatales</taxon>
        <taxon>Microstromatales incertae sedis</taxon>
        <taxon>Pseudomicrostroma</taxon>
    </lineage>
</organism>
<dbReference type="STRING" id="1684307.A0A316UA13"/>
<dbReference type="PANTHER" id="PTHR12112:SF20">
    <property type="entry name" value="EXOPOLYPHOSPHATASE"/>
    <property type="match status" value="1"/>
</dbReference>
<dbReference type="Proteomes" id="UP000245942">
    <property type="component" value="Unassembled WGS sequence"/>
</dbReference>
<dbReference type="RefSeq" id="XP_025349230.1">
    <property type="nucleotide sequence ID" value="XM_025494199.1"/>
</dbReference>
<gene>
    <name evidence="2" type="ORF">BCV69DRAFT_298263</name>
</gene>
<dbReference type="InterPro" id="IPR038763">
    <property type="entry name" value="DHH_sf"/>
</dbReference>
<keyword evidence="1" id="KW-0732">Signal</keyword>
<dbReference type="Gene3D" id="3.90.1640.10">
    <property type="entry name" value="inorganic pyrophosphatase (n-terminal core)"/>
    <property type="match status" value="1"/>
</dbReference>
<dbReference type="EMBL" id="KZ819324">
    <property type="protein sequence ID" value="PWN22070.1"/>
    <property type="molecule type" value="Genomic_DNA"/>
</dbReference>
<dbReference type="GO" id="GO:0004309">
    <property type="term" value="F:exopolyphosphatase activity"/>
    <property type="evidence" value="ECO:0007669"/>
    <property type="project" value="TreeGrafter"/>
</dbReference>